<keyword evidence="4 7" id="KW-0233">DNA recombination</keyword>
<dbReference type="GO" id="GO:0006302">
    <property type="term" value="P:double-strand break repair"/>
    <property type="evidence" value="ECO:0007669"/>
    <property type="project" value="TreeGrafter"/>
</dbReference>
<comment type="similarity">
    <text evidence="1 7">Belongs to the RecO family.</text>
</comment>
<evidence type="ECO:0000256" key="4">
    <source>
        <dbReference type="ARBA" id="ARBA00023172"/>
    </source>
</evidence>
<dbReference type="Gene3D" id="1.20.1440.120">
    <property type="entry name" value="Recombination protein O, C-terminal domain"/>
    <property type="match status" value="1"/>
</dbReference>
<dbReference type="InterPro" id="IPR037278">
    <property type="entry name" value="ARFGAP/RecO"/>
</dbReference>
<dbReference type="RefSeq" id="WP_206581474.1">
    <property type="nucleotide sequence ID" value="NZ_JAFJZZ010000001.1"/>
</dbReference>
<dbReference type="PANTHER" id="PTHR33991:SF1">
    <property type="entry name" value="DNA REPAIR PROTEIN RECO"/>
    <property type="match status" value="1"/>
</dbReference>
<evidence type="ECO:0000256" key="7">
    <source>
        <dbReference type="HAMAP-Rule" id="MF_00201"/>
    </source>
</evidence>
<evidence type="ECO:0000313" key="9">
    <source>
        <dbReference type="EMBL" id="MBN7772693.1"/>
    </source>
</evidence>
<dbReference type="Pfam" id="PF02565">
    <property type="entry name" value="RecO_C"/>
    <property type="match status" value="1"/>
</dbReference>
<protein>
    <recommendedName>
        <fullName evidence="2 7">DNA repair protein RecO</fullName>
    </recommendedName>
    <alternativeName>
        <fullName evidence="6 7">Recombination protein O</fullName>
    </alternativeName>
</protein>
<keyword evidence="10" id="KW-1185">Reference proteome</keyword>
<dbReference type="HAMAP" id="MF_00201">
    <property type="entry name" value="RecO"/>
    <property type="match status" value="1"/>
</dbReference>
<dbReference type="SUPFAM" id="SSF50249">
    <property type="entry name" value="Nucleic acid-binding proteins"/>
    <property type="match status" value="1"/>
</dbReference>
<dbReference type="InterPro" id="IPR022572">
    <property type="entry name" value="DNA_rep/recomb_RecO_N"/>
</dbReference>
<proteinExistence type="inferred from homology"/>
<comment type="caution">
    <text evidence="9">The sequence shown here is derived from an EMBL/GenBank/DDBJ whole genome shotgun (WGS) entry which is preliminary data.</text>
</comment>
<gene>
    <name evidence="7 9" type="primary">recO</name>
    <name evidence="9" type="ORF">JYB65_04900</name>
</gene>
<evidence type="ECO:0000256" key="2">
    <source>
        <dbReference type="ARBA" id="ARBA00021310"/>
    </source>
</evidence>
<dbReference type="AlphaFoldDB" id="A0A939IIM1"/>
<evidence type="ECO:0000256" key="3">
    <source>
        <dbReference type="ARBA" id="ARBA00022763"/>
    </source>
</evidence>
<evidence type="ECO:0000259" key="8">
    <source>
        <dbReference type="Pfam" id="PF11967"/>
    </source>
</evidence>
<feature type="domain" description="DNA replication/recombination mediator RecO N-terminal" evidence="8">
    <location>
        <begin position="1"/>
        <end position="78"/>
    </location>
</feature>
<keyword evidence="3 7" id="KW-0227">DNA damage</keyword>
<comment type="function">
    <text evidence="7">Involved in DNA repair and RecF pathway recombination.</text>
</comment>
<evidence type="ECO:0000256" key="5">
    <source>
        <dbReference type="ARBA" id="ARBA00023204"/>
    </source>
</evidence>
<dbReference type="EMBL" id="JAFJZZ010000001">
    <property type="protein sequence ID" value="MBN7772693.1"/>
    <property type="molecule type" value="Genomic_DNA"/>
</dbReference>
<accession>A0A939IIM1</accession>
<dbReference type="GO" id="GO:0043590">
    <property type="term" value="C:bacterial nucleoid"/>
    <property type="evidence" value="ECO:0007669"/>
    <property type="project" value="TreeGrafter"/>
</dbReference>
<dbReference type="PANTHER" id="PTHR33991">
    <property type="entry name" value="DNA REPAIR PROTEIN RECO"/>
    <property type="match status" value="1"/>
</dbReference>
<dbReference type="Gene3D" id="2.40.50.140">
    <property type="entry name" value="Nucleic acid-binding proteins"/>
    <property type="match status" value="1"/>
</dbReference>
<evidence type="ECO:0000313" key="10">
    <source>
        <dbReference type="Proteomes" id="UP000664545"/>
    </source>
</evidence>
<name>A0A939IIM1_CLOAM</name>
<dbReference type="Proteomes" id="UP000664545">
    <property type="component" value="Unassembled WGS sequence"/>
</dbReference>
<evidence type="ECO:0000256" key="1">
    <source>
        <dbReference type="ARBA" id="ARBA00007452"/>
    </source>
</evidence>
<sequence length="250" mass="28766">MYTDTEGLVLKHIKLAGGRKILVLFSLKYGKISAGTNINEKGRSKATLALRPFTYSKFEIYKSRDNYNVNSADVIKSFYKIGEDVDKYMHASYILEFTDKITAENERAPQLFDLLIEYLSVLEKRTKKYSTLDLAFQMKALSYIGCMPELKHCVSCGCEAEWVSFCIEEGGVICQNCVKKLKSNMKELLIYDVDFGIIRVINYILCNPLKSFENLALTDDTQKQLKLIIRDYIGYHLDIRELKSESFLMD</sequence>
<dbReference type="Pfam" id="PF11967">
    <property type="entry name" value="RecO_N"/>
    <property type="match status" value="1"/>
</dbReference>
<keyword evidence="5 7" id="KW-0234">DNA repair</keyword>
<reference evidence="9" key="1">
    <citation type="submission" date="2021-02" db="EMBL/GenBank/DDBJ databases">
        <title>Abyssanaerobacter marinus gen.nov., sp., nov, anaerobic bacterium isolated from the Onnuri vent field of Indian Ocean and suggestion of Mogibacteriaceae fam. nov., and proposal of reclassification of ambiguous this family's genus member.</title>
        <authorList>
            <person name="Kim Y.J."/>
            <person name="Yang J.-A."/>
        </authorList>
    </citation>
    <scope>NUCLEOTIDE SEQUENCE</scope>
    <source>
        <strain evidence="9">DSM 2634</strain>
    </source>
</reference>
<dbReference type="InterPro" id="IPR012340">
    <property type="entry name" value="NA-bd_OB-fold"/>
</dbReference>
<dbReference type="GO" id="GO:0006310">
    <property type="term" value="P:DNA recombination"/>
    <property type="evidence" value="ECO:0007669"/>
    <property type="project" value="UniProtKB-UniRule"/>
</dbReference>
<evidence type="ECO:0000256" key="6">
    <source>
        <dbReference type="ARBA" id="ARBA00033409"/>
    </source>
</evidence>
<dbReference type="InterPro" id="IPR003717">
    <property type="entry name" value="RecO"/>
</dbReference>
<organism evidence="9 10">
    <name type="scientific">Clostridium aminobutyricum</name>
    <dbReference type="NCBI Taxonomy" id="33953"/>
    <lineage>
        <taxon>Bacteria</taxon>
        <taxon>Bacillati</taxon>
        <taxon>Bacillota</taxon>
        <taxon>Clostridia</taxon>
        <taxon>Eubacteriales</taxon>
        <taxon>Clostridiaceae</taxon>
        <taxon>Clostridium</taxon>
    </lineage>
</organism>
<dbReference type="NCBIfam" id="TIGR00613">
    <property type="entry name" value="reco"/>
    <property type="match status" value="1"/>
</dbReference>
<dbReference type="SUPFAM" id="SSF57863">
    <property type="entry name" value="ArfGap/RecO-like zinc finger"/>
    <property type="match status" value="1"/>
</dbReference>
<dbReference type="InterPro" id="IPR042242">
    <property type="entry name" value="RecO_C"/>
</dbReference>